<dbReference type="CDD" id="cd04474">
    <property type="entry name" value="RPA1_DBD_A"/>
    <property type="match status" value="1"/>
</dbReference>
<dbReference type="InterPro" id="IPR003871">
    <property type="entry name" value="RFA1B/D_OB_1st"/>
</dbReference>
<reference evidence="13" key="1">
    <citation type="submission" date="2023-07" db="EMBL/GenBank/DDBJ databases">
        <authorList>
            <consortium name="AG Swart"/>
            <person name="Singh M."/>
            <person name="Singh A."/>
            <person name="Seah K."/>
            <person name="Emmerich C."/>
        </authorList>
    </citation>
    <scope>NUCLEOTIDE SEQUENCE</scope>
    <source>
        <strain evidence="13">DP1</strain>
    </source>
</reference>
<dbReference type="NCBIfam" id="TIGR00617">
    <property type="entry name" value="rpa1"/>
    <property type="match status" value="1"/>
</dbReference>
<evidence type="ECO:0000313" key="14">
    <source>
        <dbReference type="Proteomes" id="UP001295684"/>
    </source>
</evidence>
<dbReference type="GO" id="GO:0008270">
    <property type="term" value="F:zinc ion binding"/>
    <property type="evidence" value="ECO:0007669"/>
    <property type="project" value="UniProtKB-KW"/>
</dbReference>
<comment type="caution">
    <text evidence="13">The sequence shown here is derived from an EMBL/GenBank/DDBJ whole genome shotgun (WGS) entry which is preliminary data.</text>
</comment>
<dbReference type="Proteomes" id="UP001295684">
    <property type="component" value="Unassembled WGS sequence"/>
</dbReference>
<evidence type="ECO:0000256" key="8">
    <source>
        <dbReference type="ARBA" id="ARBA00023242"/>
    </source>
</evidence>
<accession>A0AAD1X217</accession>
<evidence type="ECO:0000313" key="13">
    <source>
        <dbReference type="EMBL" id="CAI2360208.1"/>
    </source>
</evidence>
<dbReference type="InterPro" id="IPR004591">
    <property type="entry name" value="Rfa1"/>
</dbReference>
<dbReference type="CDD" id="cd04475">
    <property type="entry name" value="RPA1_DBD_B"/>
    <property type="match status" value="1"/>
</dbReference>
<evidence type="ECO:0000256" key="4">
    <source>
        <dbReference type="ARBA" id="ARBA00022723"/>
    </source>
</evidence>
<organism evidence="13 14">
    <name type="scientific">Euplotes crassus</name>
    <dbReference type="NCBI Taxonomy" id="5936"/>
    <lineage>
        <taxon>Eukaryota</taxon>
        <taxon>Sar</taxon>
        <taxon>Alveolata</taxon>
        <taxon>Ciliophora</taxon>
        <taxon>Intramacronucleata</taxon>
        <taxon>Spirotrichea</taxon>
        <taxon>Hypotrichia</taxon>
        <taxon>Euplotida</taxon>
        <taxon>Euplotidae</taxon>
        <taxon>Moneuplotes</taxon>
    </lineage>
</organism>
<dbReference type="PANTHER" id="PTHR47165">
    <property type="entry name" value="OS03G0429900 PROTEIN"/>
    <property type="match status" value="1"/>
</dbReference>
<keyword evidence="14" id="KW-1185">Reference proteome</keyword>
<dbReference type="GO" id="GO:0006310">
    <property type="term" value="P:DNA recombination"/>
    <property type="evidence" value="ECO:0007669"/>
    <property type="project" value="InterPro"/>
</dbReference>
<dbReference type="Pfam" id="PF02721">
    <property type="entry name" value="DUF223"/>
    <property type="match status" value="1"/>
</dbReference>
<comment type="subcellular location">
    <subcellularLocation>
        <location evidence="1 9">Nucleus</location>
    </subcellularLocation>
</comment>
<evidence type="ECO:0000256" key="2">
    <source>
        <dbReference type="ARBA" id="ARBA00005690"/>
    </source>
</evidence>
<keyword evidence="6 9" id="KW-0862">Zinc</keyword>
<gene>
    <name evidence="13" type="ORF">ECRASSUSDP1_LOCUS1506</name>
</gene>
<dbReference type="AlphaFoldDB" id="A0AAD1X217"/>
<feature type="domain" description="Replication factor A C-terminal" evidence="11">
    <location>
        <begin position="470"/>
        <end position="626"/>
    </location>
</feature>
<dbReference type="Gene3D" id="2.40.50.140">
    <property type="entry name" value="Nucleic acid-binding proteins"/>
    <property type="match status" value="4"/>
</dbReference>
<keyword evidence="5 9" id="KW-0863">Zinc-finger</keyword>
<dbReference type="PANTHER" id="PTHR47165:SF4">
    <property type="entry name" value="OS03G0429900 PROTEIN"/>
    <property type="match status" value="1"/>
</dbReference>
<evidence type="ECO:0000256" key="6">
    <source>
        <dbReference type="ARBA" id="ARBA00022833"/>
    </source>
</evidence>
<name>A0AAD1X217_EUPCR</name>
<dbReference type="EMBL" id="CAMPGE010001424">
    <property type="protein sequence ID" value="CAI2360208.1"/>
    <property type="molecule type" value="Genomic_DNA"/>
</dbReference>
<evidence type="ECO:0000256" key="1">
    <source>
        <dbReference type="ARBA" id="ARBA00004123"/>
    </source>
</evidence>
<feature type="domain" description="Replication protein A 70 kDa DNA-binding subunit B/D first OB fold" evidence="10">
    <location>
        <begin position="184"/>
        <end position="288"/>
    </location>
</feature>
<dbReference type="GO" id="GO:0005634">
    <property type="term" value="C:nucleus"/>
    <property type="evidence" value="ECO:0007669"/>
    <property type="project" value="UniProtKB-SubCell"/>
</dbReference>
<dbReference type="FunFam" id="2.40.50.140:FF:000064">
    <property type="entry name" value="Replication protein A subunit"/>
    <property type="match status" value="1"/>
</dbReference>
<dbReference type="InterPro" id="IPR013955">
    <property type="entry name" value="Rep_factor-A_C"/>
</dbReference>
<evidence type="ECO:0000256" key="3">
    <source>
        <dbReference type="ARBA" id="ARBA00022705"/>
    </source>
</evidence>
<dbReference type="InterPro" id="IPR031657">
    <property type="entry name" value="REPA_OB_2"/>
</dbReference>
<evidence type="ECO:0000256" key="7">
    <source>
        <dbReference type="ARBA" id="ARBA00023125"/>
    </source>
</evidence>
<dbReference type="Pfam" id="PF16900">
    <property type="entry name" value="REPA_OB_2"/>
    <property type="match status" value="1"/>
</dbReference>
<evidence type="ECO:0000259" key="11">
    <source>
        <dbReference type="Pfam" id="PF08646"/>
    </source>
</evidence>
<feature type="domain" description="Replication protein A OB" evidence="12">
    <location>
        <begin position="306"/>
        <end position="406"/>
    </location>
</feature>
<dbReference type="InterPro" id="IPR047192">
    <property type="entry name" value="Euk_RPA1_DBD_C"/>
</dbReference>
<evidence type="ECO:0000256" key="9">
    <source>
        <dbReference type="RuleBase" id="RU364130"/>
    </source>
</evidence>
<dbReference type="GO" id="GO:0003677">
    <property type="term" value="F:DNA binding"/>
    <property type="evidence" value="ECO:0007669"/>
    <property type="project" value="UniProtKB-KW"/>
</dbReference>
<comment type="similarity">
    <text evidence="2 9">Belongs to the replication factor A protein 1 family.</text>
</comment>
<dbReference type="FunFam" id="2.40.50.140:FF:000041">
    <property type="entry name" value="Replication protein A subunit"/>
    <property type="match status" value="1"/>
</dbReference>
<dbReference type="GO" id="GO:0006260">
    <property type="term" value="P:DNA replication"/>
    <property type="evidence" value="ECO:0007669"/>
    <property type="project" value="UniProtKB-KW"/>
</dbReference>
<dbReference type="SUPFAM" id="SSF50249">
    <property type="entry name" value="Nucleic acid-binding proteins"/>
    <property type="match status" value="3"/>
</dbReference>
<keyword evidence="3 9" id="KW-0235">DNA replication</keyword>
<dbReference type="Pfam" id="PF08646">
    <property type="entry name" value="Rep_fac-A_C"/>
    <property type="match status" value="1"/>
</dbReference>
<proteinExistence type="inferred from homology"/>
<keyword evidence="4 9" id="KW-0479">Metal-binding</keyword>
<dbReference type="GO" id="GO:0006281">
    <property type="term" value="P:DNA repair"/>
    <property type="evidence" value="ECO:0007669"/>
    <property type="project" value="InterPro"/>
</dbReference>
<evidence type="ECO:0000259" key="12">
    <source>
        <dbReference type="Pfam" id="PF16900"/>
    </source>
</evidence>
<protein>
    <recommendedName>
        <fullName evidence="9">Replication protein A subunit</fullName>
    </recommendedName>
</protein>
<dbReference type="CDD" id="cd04476">
    <property type="entry name" value="RPA1_DBD_C"/>
    <property type="match status" value="1"/>
</dbReference>
<evidence type="ECO:0000256" key="5">
    <source>
        <dbReference type="ARBA" id="ARBA00022771"/>
    </source>
</evidence>
<dbReference type="InterPro" id="IPR012340">
    <property type="entry name" value="NA-bd_OB-fold"/>
</dbReference>
<keyword evidence="8 9" id="KW-0539">Nucleus</keyword>
<sequence>MDKDCAKITSLTADGIRKIYEMENKDEEKNEDKIYLQVLQVRIYEENDKNKSVKQKFILSDGFSTSIVFLDKKRYNKYQGVSGKIKINDIVYITRVAKKVNSPKSYLFCLDIPKLVYTGLRAKIGKPKDYNTNLSNGLFPHDDIDISIPKDVVAKMDEIEAEQTDDHFDEMAQNPASINAHSSYTPIRALNSFVPEWKIKAKISKKGEIKRWSNARGEGYLLNINLIDFNGDMIQATFFKEAVDKYEPILDEGAVYTFSNGSIKNANKKFTTIQNDFCINFGTDAEIERSEDDGSIASPEVKFTQISAISGLPNGTCINVIGVVLDLSDLETIRLRAGGEKNKRMIEIADNSDDQEGCSIKICFWGEKASELTFQTGDIVSFTSLKISDFNGKSLNTSSETAISVNPKCKETKKLTRWYGDIKEQAQFKSLTQNRSDMEKRSNENVRTIAEMQTSLKMAPLAGIDACSQFYVINGYVSYIKADERSTYLGCPDCSRKIFQDYEGNFRCENCNKSLEKGEFIYMLAAKISDGSDSIFINFYRNNAEPIMGGMTAETYSKFREEHMVKITENDKQESGSLDLFKEKIASNFYKHHSILIRVRPEEHNNEMRFKFVGTKILDFSFKKENWNLLDRLECYSFKPDCSNYC</sequence>
<keyword evidence="7 9" id="KW-0238">DNA-binding</keyword>
<evidence type="ECO:0000259" key="10">
    <source>
        <dbReference type="Pfam" id="PF02721"/>
    </source>
</evidence>